<proteinExistence type="predicted"/>
<sequence length="118" mass="13556">MHRKPQPPDRDNFILIRTNLNYNGRNDPRTLHQPQTVFSYVLAPAQRSSRRHVRRGLTPEIYGIVSEDPGRGRSGPCLEDSSVMPSWKRDPEPSEEANRFAIISNPDPLMLSDQKQHL</sequence>
<protein>
    <submittedName>
        <fullName evidence="2">Uncharacterized protein</fullName>
    </submittedName>
</protein>
<dbReference type="EMBL" id="BSYO01000009">
    <property type="protein sequence ID" value="GMH09448.1"/>
    <property type="molecule type" value="Genomic_DNA"/>
</dbReference>
<dbReference type="Proteomes" id="UP001279734">
    <property type="component" value="Unassembled WGS sequence"/>
</dbReference>
<feature type="compositionally biased region" description="Basic and acidic residues" evidence="1">
    <location>
        <begin position="87"/>
        <end position="96"/>
    </location>
</feature>
<accession>A0AAD3XLU1</accession>
<evidence type="ECO:0000256" key="1">
    <source>
        <dbReference type="SAM" id="MobiDB-lite"/>
    </source>
</evidence>
<organism evidence="2 3">
    <name type="scientific">Nepenthes gracilis</name>
    <name type="common">Slender pitcher plant</name>
    <dbReference type="NCBI Taxonomy" id="150966"/>
    <lineage>
        <taxon>Eukaryota</taxon>
        <taxon>Viridiplantae</taxon>
        <taxon>Streptophyta</taxon>
        <taxon>Embryophyta</taxon>
        <taxon>Tracheophyta</taxon>
        <taxon>Spermatophyta</taxon>
        <taxon>Magnoliopsida</taxon>
        <taxon>eudicotyledons</taxon>
        <taxon>Gunneridae</taxon>
        <taxon>Pentapetalae</taxon>
        <taxon>Caryophyllales</taxon>
        <taxon>Nepenthaceae</taxon>
        <taxon>Nepenthes</taxon>
    </lineage>
</organism>
<comment type="caution">
    <text evidence="2">The sequence shown here is derived from an EMBL/GenBank/DDBJ whole genome shotgun (WGS) entry which is preliminary data.</text>
</comment>
<evidence type="ECO:0000313" key="3">
    <source>
        <dbReference type="Proteomes" id="UP001279734"/>
    </source>
</evidence>
<gene>
    <name evidence="2" type="ORF">Nepgr_011289</name>
</gene>
<keyword evidence="3" id="KW-1185">Reference proteome</keyword>
<name>A0AAD3XLU1_NEPGR</name>
<dbReference type="AlphaFoldDB" id="A0AAD3XLU1"/>
<feature type="region of interest" description="Disordered" evidence="1">
    <location>
        <begin position="64"/>
        <end position="96"/>
    </location>
</feature>
<evidence type="ECO:0000313" key="2">
    <source>
        <dbReference type="EMBL" id="GMH09448.1"/>
    </source>
</evidence>
<reference evidence="2" key="1">
    <citation type="submission" date="2023-05" db="EMBL/GenBank/DDBJ databases">
        <title>Nepenthes gracilis genome sequencing.</title>
        <authorList>
            <person name="Fukushima K."/>
        </authorList>
    </citation>
    <scope>NUCLEOTIDE SEQUENCE</scope>
    <source>
        <strain evidence="2">SING2019-196</strain>
    </source>
</reference>